<comment type="caution">
    <text evidence="9">The sequence shown here is derived from an EMBL/GenBank/DDBJ whole genome shotgun (WGS) entry which is preliminary data.</text>
</comment>
<dbReference type="PRINTS" id="PR00038">
    <property type="entry name" value="HTHLUXR"/>
</dbReference>
<feature type="modified residue" description="4-aspartylphosphate" evidence="6">
    <location>
        <position position="65"/>
    </location>
</feature>
<name>A0A7K1U3C7_9BACT</name>
<dbReference type="GO" id="GO:0000976">
    <property type="term" value="F:transcription cis-regulatory region binding"/>
    <property type="evidence" value="ECO:0007669"/>
    <property type="project" value="TreeGrafter"/>
</dbReference>
<keyword evidence="10" id="KW-1185">Reference proteome</keyword>
<dbReference type="InterPro" id="IPR011006">
    <property type="entry name" value="CheY-like_superfamily"/>
</dbReference>
<keyword evidence="5" id="KW-0804">Transcription</keyword>
<dbReference type="InterPro" id="IPR039420">
    <property type="entry name" value="WalR-like"/>
</dbReference>
<gene>
    <name evidence="9" type="ORF">GO493_11420</name>
</gene>
<evidence type="ECO:0000259" key="8">
    <source>
        <dbReference type="PROSITE" id="PS50110"/>
    </source>
</evidence>
<dbReference type="Pfam" id="PF00196">
    <property type="entry name" value="GerE"/>
    <property type="match status" value="1"/>
</dbReference>
<dbReference type="PANTHER" id="PTHR48111">
    <property type="entry name" value="REGULATOR OF RPOS"/>
    <property type="match status" value="1"/>
</dbReference>
<feature type="domain" description="Response regulatory" evidence="8">
    <location>
        <begin position="17"/>
        <end position="132"/>
    </location>
</feature>
<dbReference type="PANTHER" id="PTHR48111:SF1">
    <property type="entry name" value="TWO-COMPONENT RESPONSE REGULATOR ORR33"/>
    <property type="match status" value="1"/>
</dbReference>
<keyword evidence="2" id="KW-0902">Two-component regulatory system</keyword>
<dbReference type="AlphaFoldDB" id="A0A7K1U3C7"/>
<dbReference type="InterPro" id="IPR000792">
    <property type="entry name" value="Tscrpt_reg_LuxR_C"/>
</dbReference>
<dbReference type="Gene3D" id="3.40.50.2300">
    <property type="match status" value="1"/>
</dbReference>
<dbReference type="EMBL" id="WRXN01000004">
    <property type="protein sequence ID" value="MVT08872.1"/>
    <property type="molecule type" value="Genomic_DNA"/>
</dbReference>
<dbReference type="SUPFAM" id="SSF52172">
    <property type="entry name" value="CheY-like"/>
    <property type="match status" value="1"/>
</dbReference>
<feature type="domain" description="HTH luxR-type" evidence="7">
    <location>
        <begin position="160"/>
        <end position="225"/>
    </location>
</feature>
<dbReference type="InterPro" id="IPR016032">
    <property type="entry name" value="Sig_transdc_resp-reg_C-effctor"/>
</dbReference>
<dbReference type="Gene3D" id="1.10.10.10">
    <property type="entry name" value="Winged helix-like DNA-binding domain superfamily/Winged helix DNA-binding domain"/>
    <property type="match status" value="1"/>
</dbReference>
<organism evidence="9 10">
    <name type="scientific">Chitinophaga tropicalis</name>
    <dbReference type="NCBI Taxonomy" id="2683588"/>
    <lineage>
        <taxon>Bacteria</taxon>
        <taxon>Pseudomonadati</taxon>
        <taxon>Bacteroidota</taxon>
        <taxon>Chitinophagia</taxon>
        <taxon>Chitinophagales</taxon>
        <taxon>Chitinophagaceae</taxon>
        <taxon>Chitinophaga</taxon>
    </lineage>
</organism>
<evidence type="ECO:0000256" key="1">
    <source>
        <dbReference type="ARBA" id="ARBA00022553"/>
    </source>
</evidence>
<evidence type="ECO:0000313" key="10">
    <source>
        <dbReference type="Proteomes" id="UP000461730"/>
    </source>
</evidence>
<dbReference type="SUPFAM" id="SSF46894">
    <property type="entry name" value="C-terminal effector domain of the bipartite response regulators"/>
    <property type="match status" value="1"/>
</dbReference>
<sequence length="230" mass="25447">MNTPHPAPVLQEAPLPKILLLTGDASVMRKFRQLLTPAYTVITANSGTDGLELAYSDSPDLVLCDSIVQDSSGYQFLITLRDDPALKHIPVIMFSRPHVQPNMRKGMNLGADDYLVYPFSGEELLKSVQSRLNRFHHIRETFSYPRENPGLSASVNDTNSMAIHERLSKTESKILGMIARGMSSRDIASFKCISVRTVDNHRHNITKKLQLSGPNALVKFAIGYAGAIAK</sequence>
<keyword evidence="1 6" id="KW-0597">Phosphoprotein</keyword>
<keyword evidence="3" id="KW-0805">Transcription regulation</keyword>
<dbReference type="SMART" id="SM00448">
    <property type="entry name" value="REC"/>
    <property type="match status" value="1"/>
</dbReference>
<dbReference type="CDD" id="cd06170">
    <property type="entry name" value="LuxR_C_like"/>
    <property type="match status" value="1"/>
</dbReference>
<dbReference type="InterPro" id="IPR001789">
    <property type="entry name" value="Sig_transdc_resp-reg_receiver"/>
</dbReference>
<dbReference type="GO" id="GO:0000156">
    <property type="term" value="F:phosphorelay response regulator activity"/>
    <property type="evidence" value="ECO:0007669"/>
    <property type="project" value="TreeGrafter"/>
</dbReference>
<accession>A0A7K1U3C7</accession>
<evidence type="ECO:0000256" key="2">
    <source>
        <dbReference type="ARBA" id="ARBA00023012"/>
    </source>
</evidence>
<proteinExistence type="predicted"/>
<dbReference type="GO" id="GO:0032993">
    <property type="term" value="C:protein-DNA complex"/>
    <property type="evidence" value="ECO:0007669"/>
    <property type="project" value="TreeGrafter"/>
</dbReference>
<dbReference type="PROSITE" id="PS50110">
    <property type="entry name" value="RESPONSE_REGULATORY"/>
    <property type="match status" value="1"/>
</dbReference>
<keyword evidence="4" id="KW-0238">DNA-binding</keyword>
<evidence type="ECO:0000256" key="4">
    <source>
        <dbReference type="ARBA" id="ARBA00023125"/>
    </source>
</evidence>
<dbReference type="CDD" id="cd00156">
    <property type="entry name" value="REC"/>
    <property type="match status" value="1"/>
</dbReference>
<evidence type="ECO:0000259" key="7">
    <source>
        <dbReference type="PROSITE" id="PS50043"/>
    </source>
</evidence>
<dbReference type="Pfam" id="PF00072">
    <property type="entry name" value="Response_reg"/>
    <property type="match status" value="1"/>
</dbReference>
<dbReference type="GO" id="GO:0005829">
    <property type="term" value="C:cytosol"/>
    <property type="evidence" value="ECO:0007669"/>
    <property type="project" value="TreeGrafter"/>
</dbReference>
<dbReference type="RefSeq" id="WP_157306292.1">
    <property type="nucleotide sequence ID" value="NZ_WRXN01000004.1"/>
</dbReference>
<evidence type="ECO:0000256" key="3">
    <source>
        <dbReference type="ARBA" id="ARBA00023015"/>
    </source>
</evidence>
<evidence type="ECO:0000313" key="9">
    <source>
        <dbReference type="EMBL" id="MVT08872.1"/>
    </source>
</evidence>
<evidence type="ECO:0000256" key="5">
    <source>
        <dbReference type="ARBA" id="ARBA00023163"/>
    </source>
</evidence>
<dbReference type="InterPro" id="IPR036388">
    <property type="entry name" value="WH-like_DNA-bd_sf"/>
</dbReference>
<dbReference type="GO" id="GO:0006355">
    <property type="term" value="P:regulation of DNA-templated transcription"/>
    <property type="evidence" value="ECO:0007669"/>
    <property type="project" value="InterPro"/>
</dbReference>
<protein>
    <submittedName>
        <fullName evidence="9">Response regulator</fullName>
    </submittedName>
</protein>
<evidence type="ECO:0000256" key="6">
    <source>
        <dbReference type="PROSITE-ProRule" id="PRU00169"/>
    </source>
</evidence>
<dbReference type="SMART" id="SM00421">
    <property type="entry name" value="HTH_LUXR"/>
    <property type="match status" value="1"/>
</dbReference>
<dbReference type="PROSITE" id="PS50043">
    <property type="entry name" value="HTH_LUXR_2"/>
    <property type="match status" value="1"/>
</dbReference>
<reference evidence="9 10" key="1">
    <citation type="submission" date="2019-12" db="EMBL/GenBank/DDBJ databases">
        <title>Chitinophaga sp. strain ysch24 (GDMCC 1.1355), whole genome shotgun sequence.</title>
        <authorList>
            <person name="Zhang X."/>
        </authorList>
    </citation>
    <scope>NUCLEOTIDE SEQUENCE [LARGE SCALE GENOMIC DNA]</scope>
    <source>
        <strain evidence="10">ysch24</strain>
    </source>
</reference>
<dbReference type="Proteomes" id="UP000461730">
    <property type="component" value="Unassembled WGS sequence"/>
</dbReference>